<dbReference type="Gene3D" id="3.20.20.220">
    <property type="match status" value="2"/>
</dbReference>
<feature type="non-terminal residue" evidence="9">
    <location>
        <position position="1"/>
    </location>
</feature>
<dbReference type="EMBL" id="JAPWTK010000068">
    <property type="protein sequence ID" value="KAJ8952497.1"/>
    <property type="molecule type" value="Genomic_DNA"/>
</dbReference>
<keyword evidence="4" id="KW-0285">Flavoprotein</keyword>
<keyword evidence="10" id="KW-1185">Reference proteome</keyword>
<comment type="similarity">
    <text evidence="3">Belongs to the methylenetetrahydrofolate reductase family.</text>
</comment>
<organism evidence="9 10">
    <name type="scientific">Aromia moschata</name>
    <dbReference type="NCBI Taxonomy" id="1265417"/>
    <lineage>
        <taxon>Eukaryota</taxon>
        <taxon>Metazoa</taxon>
        <taxon>Ecdysozoa</taxon>
        <taxon>Arthropoda</taxon>
        <taxon>Hexapoda</taxon>
        <taxon>Insecta</taxon>
        <taxon>Pterygota</taxon>
        <taxon>Neoptera</taxon>
        <taxon>Endopterygota</taxon>
        <taxon>Coleoptera</taxon>
        <taxon>Polyphaga</taxon>
        <taxon>Cucujiformia</taxon>
        <taxon>Chrysomeloidea</taxon>
        <taxon>Cerambycidae</taxon>
        <taxon>Cerambycinae</taxon>
        <taxon>Callichromatini</taxon>
        <taxon>Aromia</taxon>
    </lineage>
</organism>
<dbReference type="GO" id="GO:0071949">
    <property type="term" value="F:FAD binding"/>
    <property type="evidence" value="ECO:0007669"/>
    <property type="project" value="TreeGrafter"/>
</dbReference>
<evidence type="ECO:0000256" key="2">
    <source>
        <dbReference type="ARBA" id="ARBA00004777"/>
    </source>
</evidence>
<reference evidence="9" key="1">
    <citation type="journal article" date="2023" name="Insect Mol. Biol.">
        <title>Genome sequencing provides insights into the evolution of gene families encoding plant cell wall-degrading enzymes in longhorned beetles.</title>
        <authorList>
            <person name="Shin N.R."/>
            <person name="Okamura Y."/>
            <person name="Kirsch R."/>
            <person name="Pauchet Y."/>
        </authorList>
    </citation>
    <scope>NUCLEOTIDE SEQUENCE</scope>
    <source>
        <strain evidence="9">AMC_N1</strain>
    </source>
</reference>
<dbReference type="PANTHER" id="PTHR45754:SF3">
    <property type="entry name" value="METHYLENETETRAHYDROFOLATE REDUCTASE (NADPH)"/>
    <property type="match status" value="1"/>
</dbReference>
<evidence type="ECO:0000256" key="5">
    <source>
        <dbReference type="ARBA" id="ARBA00022827"/>
    </source>
</evidence>
<dbReference type="AlphaFoldDB" id="A0AAV8YNL6"/>
<feature type="transmembrane region" description="Helical" evidence="8">
    <location>
        <begin position="247"/>
        <end position="266"/>
    </location>
</feature>
<keyword evidence="8" id="KW-0472">Membrane</keyword>
<dbReference type="SUPFAM" id="SSF51730">
    <property type="entry name" value="FAD-linked oxidoreductase"/>
    <property type="match status" value="1"/>
</dbReference>
<dbReference type="GO" id="GO:0009086">
    <property type="term" value="P:methionine biosynthetic process"/>
    <property type="evidence" value="ECO:0007669"/>
    <property type="project" value="TreeGrafter"/>
</dbReference>
<comment type="caution">
    <text evidence="9">The sequence shown here is derived from an EMBL/GenBank/DDBJ whole genome shotgun (WGS) entry which is preliminary data.</text>
</comment>
<keyword evidence="8" id="KW-1133">Transmembrane helix</keyword>
<evidence type="ECO:0000313" key="10">
    <source>
        <dbReference type="Proteomes" id="UP001162162"/>
    </source>
</evidence>
<dbReference type="Pfam" id="PF02219">
    <property type="entry name" value="MTHFR"/>
    <property type="match status" value="2"/>
</dbReference>
<dbReference type="GO" id="GO:0004489">
    <property type="term" value="F:methylenetetrahydrofolate reductase [NAD(P)H] activity"/>
    <property type="evidence" value="ECO:0007669"/>
    <property type="project" value="InterPro"/>
</dbReference>
<evidence type="ECO:0000256" key="4">
    <source>
        <dbReference type="ARBA" id="ARBA00022630"/>
    </source>
</evidence>
<keyword evidence="5" id="KW-0274">FAD</keyword>
<sequence length="349" mass="38776">DKCFSVEVCAKGVLDTKLLARLHPTFCSIPWFDSPALDSTAVDRIPSILLAKRLCGQGHRVLSHVTGRNLEKRRALAVLNSLKDIGVRNVLAVQGGVYLTVSSGKIRNSLGAFSGVAEGVSKKGRHLLKADKSKDDSKCDFPYAVDFVKFIRQNFGDDFCIAVAGYPDKHPMARSMDEDINYLKEKMLDEHVIPHTFGIRSSYLATTHFIFHYWLVRPSTPGRDFVVTQASYDFEAFRRFSQLCKTAGVSAPLILGIFIFGSYGSLTAMSKFCRLSIPEEVLTVVAENKDNDAAVREFGIHHATTLIRKILRSGDGGFQGFHVFTLNDLGLVEEVLKRLGFLKPPIEYP</sequence>
<accession>A0AAV8YNL6</accession>
<evidence type="ECO:0000256" key="3">
    <source>
        <dbReference type="ARBA" id="ARBA00006743"/>
    </source>
</evidence>
<evidence type="ECO:0000256" key="8">
    <source>
        <dbReference type="SAM" id="Phobius"/>
    </source>
</evidence>
<evidence type="ECO:0000256" key="7">
    <source>
        <dbReference type="RuleBase" id="RU004254"/>
    </source>
</evidence>
<dbReference type="InterPro" id="IPR003171">
    <property type="entry name" value="Mehydrof_redctse-like"/>
</dbReference>
<dbReference type="GO" id="GO:0005829">
    <property type="term" value="C:cytosol"/>
    <property type="evidence" value="ECO:0007669"/>
    <property type="project" value="TreeGrafter"/>
</dbReference>
<dbReference type="GO" id="GO:0035999">
    <property type="term" value="P:tetrahydrofolate interconversion"/>
    <property type="evidence" value="ECO:0007669"/>
    <property type="project" value="TreeGrafter"/>
</dbReference>
<evidence type="ECO:0000313" key="9">
    <source>
        <dbReference type="EMBL" id="KAJ8952497.1"/>
    </source>
</evidence>
<evidence type="ECO:0000256" key="6">
    <source>
        <dbReference type="ARBA" id="ARBA00023002"/>
    </source>
</evidence>
<dbReference type="CDD" id="cd00537">
    <property type="entry name" value="MTHFR"/>
    <property type="match status" value="1"/>
</dbReference>
<evidence type="ECO:0000256" key="1">
    <source>
        <dbReference type="ARBA" id="ARBA00001974"/>
    </source>
</evidence>
<keyword evidence="6" id="KW-0560">Oxidoreductase</keyword>
<keyword evidence="8" id="KW-0812">Transmembrane</keyword>
<gene>
    <name evidence="9" type="ORF">NQ318_003293</name>
</gene>
<comment type="pathway">
    <text evidence="2 7">One-carbon metabolism; tetrahydrofolate interconversion.</text>
</comment>
<dbReference type="PANTHER" id="PTHR45754">
    <property type="entry name" value="METHYLENETETRAHYDROFOLATE REDUCTASE"/>
    <property type="match status" value="1"/>
</dbReference>
<dbReference type="InterPro" id="IPR029041">
    <property type="entry name" value="FAD-linked_oxidoreductase-like"/>
</dbReference>
<name>A0AAV8YNL6_9CUCU</name>
<feature type="non-terminal residue" evidence="9">
    <location>
        <position position="349"/>
    </location>
</feature>
<evidence type="ECO:0008006" key="11">
    <source>
        <dbReference type="Google" id="ProtNLM"/>
    </source>
</evidence>
<protein>
    <recommendedName>
        <fullName evidence="11">Methylenetetrahydrofolate reductase (NAD(P)H)</fullName>
    </recommendedName>
</protein>
<proteinExistence type="inferred from homology"/>
<comment type="cofactor">
    <cofactor evidence="1">
        <name>FAD</name>
        <dbReference type="ChEBI" id="CHEBI:57692"/>
    </cofactor>
</comment>
<dbReference type="Proteomes" id="UP001162162">
    <property type="component" value="Unassembled WGS sequence"/>
</dbReference>